<evidence type="ECO:0000313" key="7">
    <source>
        <dbReference type="Proteomes" id="UP000001302"/>
    </source>
</evidence>
<feature type="binding site" evidence="5">
    <location>
        <position position="39"/>
    </location>
    <ligand>
        <name>S-adenosyl-L-methionine</name>
        <dbReference type="ChEBI" id="CHEBI:59789"/>
    </ligand>
</feature>
<organism evidence="6 7">
    <name type="scientific">Parvularcula bermudensis (strain ATCC BAA-594 / HTCC2503 / KCTC 12087)</name>
    <dbReference type="NCBI Taxonomy" id="314260"/>
    <lineage>
        <taxon>Bacteria</taxon>
        <taxon>Pseudomonadati</taxon>
        <taxon>Pseudomonadota</taxon>
        <taxon>Alphaproteobacteria</taxon>
        <taxon>Parvularculales</taxon>
        <taxon>Parvularculaceae</taxon>
        <taxon>Parvularcula</taxon>
    </lineage>
</organism>
<dbReference type="UniPathway" id="UPA00232"/>
<evidence type="ECO:0000313" key="6">
    <source>
        <dbReference type="EMBL" id="ADM10591.1"/>
    </source>
</evidence>
<evidence type="ECO:0000256" key="3">
    <source>
        <dbReference type="ARBA" id="ARBA00022688"/>
    </source>
</evidence>
<comment type="catalytic activity">
    <reaction evidence="5">
        <text>a 3-(all-trans-polyprenyl)benzene-1,2-diol + S-adenosyl-L-methionine = a 2-methoxy-6-(all-trans-polyprenyl)phenol + S-adenosyl-L-homocysteine + H(+)</text>
        <dbReference type="Rhea" id="RHEA:31411"/>
        <dbReference type="Rhea" id="RHEA-COMP:9550"/>
        <dbReference type="Rhea" id="RHEA-COMP:9551"/>
        <dbReference type="ChEBI" id="CHEBI:15378"/>
        <dbReference type="ChEBI" id="CHEBI:57856"/>
        <dbReference type="ChEBI" id="CHEBI:59789"/>
        <dbReference type="ChEBI" id="CHEBI:62729"/>
        <dbReference type="ChEBI" id="CHEBI:62731"/>
        <dbReference type="EC" id="2.1.1.222"/>
    </reaction>
</comment>
<comment type="similarity">
    <text evidence="5">Belongs to the methyltransferase superfamily. UbiG/COQ3 family.</text>
</comment>
<feature type="binding site" evidence="5">
    <location>
        <position position="135"/>
    </location>
    <ligand>
        <name>S-adenosyl-L-methionine</name>
        <dbReference type="ChEBI" id="CHEBI:59789"/>
    </ligand>
</feature>
<keyword evidence="7" id="KW-1185">Reference proteome</keyword>
<dbReference type="SUPFAM" id="SSF53335">
    <property type="entry name" value="S-adenosyl-L-methionine-dependent methyltransferases"/>
    <property type="match status" value="1"/>
</dbReference>
<dbReference type="NCBIfam" id="TIGR01983">
    <property type="entry name" value="UbiG"/>
    <property type="match status" value="1"/>
</dbReference>
<reference evidence="6 7" key="2">
    <citation type="journal article" date="2011" name="J. Bacteriol.">
        <title>Complete genome sequence of strain HTCC2503T of Parvularcula bermudensis, the type species of the order "Parvularculales" in the class Alphaproteobacteria.</title>
        <authorList>
            <person name="Oh H.M."/>
            <person name="Kang I."/>
            <person name="Vergin K.L."/>
            <person name="Kang D."/>
            <person name="Rhee K.H."/>
            <person name="Giovannoni S.J."/>
            <person name="Cho J.C."/>
        </authorList>
    </citation>
    <scope>NUCLEOTIDE SEQUENCE [LARGE SCALE GENOMIC DNA]</scope>
    <source>
        <strain evidence="7">ATCC BAA-594 / HTCC2503 / KCTC 12087</strain>
    </source>
</reference>
<proteinExistence type="inferred from homology"/>
<keyword evidence="1 5" id="KW-0489">Methyltransferase</keyword>
<dbReference type="HOGENOM" id="CLU_042432_0_0_5"/>
<dbReference type="eggNOG" id="COG2227">
    <property type="taxonomic scope" value="Bacteria"/>
</dbReference>
<dbReference type="HAMAP" id="MF_00472">
    <property type="entry name" value="UbiG"/>
    <property type="match status" value="1"/>
</dbReference>
<evidence type="ECO:0000256" key="5">
    <source>
        <dbReference type="HAMAP-Rule" id="MF_00472"/>
    </source>
</evidence>
<evidence type="ECO:0000256" key="2">
    <source>
        <dbReference type="ARBA" id="ARBA00022679"/>
    </source>
</evidence>
<sequence length="256" mass="28465">MTQSRTIDDQEVEKFAAMAEEWWDPFGKFKPLHKFNPVRLAALRDRLCAHFGRDRFQKRPLEGLRLLDIGCGGGLVSEPMARLGAEVVGIDPADRNIKIAEAHRRESGVNVDYRTVTVERLVAEKEPPFDIVLSLEAVEHVADPAYFLSQGAALVRPGGLMAVATLNRTLKSLLTAKIAAEYILRWLPAGTHDPRKFLKPAEIAGPLRQAGLTVTEEVGFSYNPLFDSWRESDDLEVNYLVVAHRPEAADPPASRS</sequence>
<comment type="function">
    <text evidence="5">O-methyltransferase that catalyzes the 2 O-methylation steps in the ubiquinone biosynthetic pathway.</text>
</comment>
<evidence type="ECO:0000256" key="4">
    <source>
        <dbReference type="ARBA" id="ARBA00022691"/>
    </source>
</evidence>
<dbReference type="PANTHER" id="PTHR43464:SF19">
    <property type="entry name" value="UBIQUINONE BIOSYNTHESIS O-METHYLTRANSFERASE, MITOCHONDRIAL"/>
    <property type="match status" value="1"/>
</dbReference>
<dbReference type="AlphaFoldDB" id="E0TG20"/>
<protein>
    <recommendedName>
        <fullName evidence="5">Ubiquinone biosynthesis O-methyltransferase</fullName>
    </recommendedName>
    <alternativeName>
        <fullName evidence="5">2-polyprenyl-6-hydroxyphenol methylase</fullName>
        <ecNumber evidence="5">2.1.1.222</ecNumber>
    </alternativeName>
    <alternativeName>
        <fullName evidence="5">3-demethylubiquinone 3-O-methyltransferase</fullName>
        <ecNumber evidence="5">2.1.1.64</ecNumber>
    </alternativeName>
</protein>
<name>E0TG20_PARBH</name>
<feature type="binding site" evidence="5">
    <location>
        <position position="91"/>
    </location>
    <ligand>
        <name>S-adenosyl-L-methionine</name>
        <dbReference type="ChEBI" id="CHEBI:59789"/>
    </ligand>
</feature>
<keyword evidence="2 5" id="KW-0808">Transferase</keyword>
<dbReference type="RefSeq" id="WP_013301565.1">
    <property type="nucleotide sequence ID" value="NC_014414.1"/>
</dbReference>
<dbReference type="EMBL" id="CP002156">
    <property type="protein sequence ID" value="ADM10591.1"/>
    <property type="molecule type" value="Genomic_DNA"/>
</dbReference>
<dbReference type="KEGG" id="pbr:PB2503_12769"/>
<dbReference type="InterPro" id="IPR029063">
    <property type="entry name" value="SAM-dependent_MTases_sf"/>
</dbReference>
<dbReference type="STRING" id="314260.PB2503_12769"/>
<dbReference type="GO" id="GO:0061542">
    <property type="term" value="F:3-demethylubiquinol 3-O-methyltransferase activity"/>
    <property type="evidence" value="ECO:0007669"/>
    <property type="project" value="UniProtKB-UniRule"/>
</dbReference>
<dbReference type="EC" id="2.1.1.222" evidence="5"/>
<dbReference type="InterPro" id="IPR010233">
    <property type="entry name" value="UbiG_MeTrfase"/>
</dbReference>
<comment type="catalytic activity">
    <reaction evidence="5">
        <text>a 3-demethylubiquinol + S-adenosyl-L-methionine = a ubiquinol + S-adenosyl-L-homocysteine + H(+)</text>
        <dbReference type="Rhea" id="RHEA:44380"/>
        <dbReference type="Rhea" id="RHEA-COMP:9566"/>
        <dbReference type="Rhea" id="RHEA-COMP:10914"/>
        <dbReference type="ChEBI" id="CHEBI:15378"/>
        <dbReference type="ChEBI" id="CHEBI:17976"/>
        <dbReference type="ChEBI" id="CHEBI:57856"/>
        <dbReference type="ChEBI" id="CHEBI:59789"/>
        <dbReference type="ChEBI" id="CHEBI:84422"/>
        <dbReference type="EC" id="2.1.1.64"/>
    </reaction>
</comment>
<accession>E0TG20</accession>
<dbReference type="Gene3D" id="3.40.50.150">
    <property type="entry name" value="Vaccinia Virus protein VP39"/>
    <property type="match status" value="1"/>
</dbReference>
<dbReference type="GO" id="GO:0032259">
    <property type="term" value="P:methylation"/>
    <property type="evidence" value="ECO:0007669"/>
    <property type="project" value="UniProtKB-KW"/>
</dbReference>
<dbReference type="CDD" id="cd02440">
    <property type="entry name" value="AdoMet_MTases"/>
    <property type="match status" value="1"/>
</dbReference>
<dbReference type="OrthoDB" id="9801538at2"/>
<keyword evidence="4 5" id="KW-0949">S-adenosyl-L-methionine</keyword>
<reference evidence="7" key="1">
    <citation type="submission" date="2010-08" db="EMBL/GenBank/DDBJ databases">
        <title>Genome sequence of Parvularcula bermudensis HTCC2503.</title>
        <authorList>
            <person name="Kang D.-M."/>
            <person name="Oh H.-M."/>
            <person name="Cho J.-C."/>
        </authorList>
    </citation>
    <scope>NUCLEOTIDE SEQUENCE [LARGE SCALE GENOMIC DNA]</scope>
    <source>
        <strain evidence="7">ATCC BAA-594 / HTCC2503 / KCTC 12087</strain>
    </source>
</reference>
<keyword evidence="3 5" id="KW-0831">Ubiquinone biosynthesis</keyword>
<keyword evidence="6" id="KW-0830">Ubiquinone</keyword>
<dbReference type="GO" id="GO:0102208">
    <property type="term" value="F:2-polyprenyl-6-hydroxyphenol methylase activity"/>
    <property type="evidence" value="ECO:0007669"/>
    <property type="project" value="UniProtKB-EC"/>
</dbReference>
<dbReference type="EC" id="2.1.1.64" evidence="5"/>
<dbReference type="PANTHER" id="PTHR43464">
    <property type="entry name" value="METHYLTRANSFERASE"/>
    <property type="match status" value="1"/>
</dbReference>
<dbReference type="Pfam" id="PF13489">
    <property type="entry name" value="Methyltransf_23"/>
    <property type="match status" value="1"/>
</dbReference>
<dbReference type="GO" id="GO:0010420">
    <property type="term" value="F:polyprenyldihydroxybenzoate methyltransferase activity"/>
    <property type="evidence" value="ECO:0007669"/>
    <property type="project" value="InterPro"/>
</dbReference>
<dbReference type="Proteomes" id="UP000001302">
    <property type="component" value="Chromosome"/>
</dbReference>
<comment type="pathway">
    <text evidence="5">Cofactor biosynthesis; ubiquinone biosynthesis.</text>
</comment>
<evidence type="ECO:0000256" key="1">
    <source>
        <dbReference type="ARBA" id="ARBA00022603"/>
    </source>
</evidence>
<feature type="binding site" evidence="5">
    <location>
        <position position="70"/>
    </location>
    <ligand>
        <name>S-adenosyl-L-methionine</name>
        <dbReference type="ChEBI" id="CHEBI:59789"/>
    </ligand>
</feature>
<gene>
    <name evidence="5" type="primary">ubiG</name>
    <name evidence="6" type="ordered locus">PB2503_12769</name>
</gene>